<organism evidence="1 2">
    <name type="scientific">Pyropia yezoensis</name>
    <name type="common">Susabi-nori</name>
    <name type="synonym">Porphyra yezoensis</name>
    <dbReference type="NCBI Taxonomy" id="2788"/>
    <lineage>
        <taxon>Eukaryota</taxon>
        <taxon>Rhodophyta</taxon>
        <taxon>Bangiophyceae</taxon>
        <taxon>Bangiales</taxon>
        <taxon>Bangiaceae</taxon>
        <taxon>Pyropia</taxon>
    </lineage>
</organism>
<gene>
    <name evidence="1" type="ORF">I4F81_004837</name>
</gene>
<comment type="caution">
    <text evidence="1">The sequence shown here is derived from an EMBL/GenBank/DDBJ whole genome shotgun (WGS) entry which is preliminary data.</text>
</comment>
<proteinExistence type="predicted"/>
<evidence type="ECO:0000313" key="2">
    <source>
        <dbReference type="Proteomes" id="UP000798662"/>
    </source>
</evidence>
<accession>A0ACC3BXF4</accession>
<evidence type="ECO:0000313" key="1">
    <source>
        <dbReference type="EMBL" id="KAK1862263.1"/>
    </source>
</evidence>
<name>A0ACC3BXF4_PYRYE</name>
<keyword evidence="2" id="KW-1185">Reference proteome</keyword>
<protein>
    <submittedName>
        <fullName evidence="1">Uncharacterized protein</fullName>
    </submittedName>
</protein>
<reference evidence="1" key="1">
    <citation type="submission" date="2019-11" db="EMBL/GenBank/DDBJ databases">
        <title>Nori genome reveals adaptations in red seaweeds to the harsh intertidal environment.</title>
        <authorList>
            <person name="Wang D."/>
            <person name="Mao Y."/>
        </authorList>
    </citation>
    <scope>NUCLEOTIDE SEQUENCE</scope>
    <source>
        <tissue evidence="1">Gametophyte</tissue>
    </source>
</reference>
<dbReference type="EMBL" id="CM020618">
    <property type="protein sequence ID" value="KAK1862263.1"/>
    <property type="molecule type" value="Genomic_DNA"/>
</dbReference>
<sequence length="945" mass="97131">MMGPPSSLAALPADAALAAINAAAAAPSAVRVPTAGDTVVADECALSFDTPESSAGLYTSLASWRSYGAAYVGLDVARVGPGAAVYLHQQWVRVPREPKSDGGGGGGGGSGGDGDGDSVMQTGAEGGAAAGDGNGTGDAGDGGAKVTKMALGVPGGFAVETPPEYDTQKTLTVVSFVPPGPPGTEPSLVAVVAYPHPSLHPQIEAAVEAVLAAPRASRTAAVSAAAWEEEDRKESKYAATLEQLPTNGKVISPDPASWVCFDSGRKDNLWLNLSTGVIGSGRRNWDGSGGTGAALKHFEETGSKYPLVVKLGTITPHGADVYSYAPDEDDMVTDAKLAEHLAHWGIHMQSAVKTAASMTELQVDLNLRHEWDVIAESGSTLSPLSGPGAIGLDNLGNSCYMSSVLQLLLSIPEMDDRYVADGVASTIFRSAPADAAGDFITSFAKVASALLTDAYADPRLPTLTGKAADPDAVPAPPQRSSVRPWAFKALVGRGHPEFSTGRQQDASEFLQHLLELMARAERSGAARLSGGGSRAGADVAEANSAAGFLPTPSLFRFNLEDRLACASTGAVRYSGRSENVLSLPVPVEAATNRQDVQAYEERNAKRSKPNGGGADEEARVQLRVPFDACVAALAAEECITDWTSPVTKAKGEAVRRLRLRSFPDYLFVHLNKYTLADDWTPKKLDVAVDVPLELDLTHLHGSGMQPGETSLPEEEEPPAGGAGAVAPAAVVPDDAIVATVVSMGFSENGARRAAVATANAGGEEAVEWVMSHMGDSDFNDPLPAPVSAAAPAGSAPAAAAVDPASVEMLAAMGFTAVQARAALRATGGSLERAADWLFSHSDDLAAAVAGVEAASGGGGGAAGGGDGGGQGGSLADLAQGDTVTDGTGQYELMGFASHMGASTASGHYVAHVRKAGQWVIFNDEKVAVSEKPPREFGYLYLYRRK</sequence>
<dbReference type="Proteomes" id="UP000798662">
    <property type="component" value="Chromosome 1"/>
</dbReference>